<feature type="region of interest" description="Disordered" evidence="1">
    <location>
        <begin position="58"/>
        <end position="77"/>
    </location>
</feature>
<sequence>MAKRSAQAPSVGPLAPEVSARQAPRVLVLGVEGRIAREFVALARDRFGLDSVTTVLRVPGKSPPPRAVSSDPDEPSTGAMALLRARTVVCVALSTDLESDLRVTTVVRRGVLRELVRAAADAAQHHLVVVTSARVYGARAGNPVPLPADHPLQARDDGGIAGDLLDVEAELGAIREARPDLQVTVVRPAAVVGPGVDTSITRHFESPRLLVLGGSHPLWQFVHVEDLARAILVVVQAFAADSTAATADGPESCGAPAPDHGGVVTVGNPHPLTQERVERLTGKRRLELPAAAAHATARRLHAAGVLSTSGGDLDYVRYPWVVGSHWLESVGWSPRYDNETCLQAMLEQLRDRGLLALRRDAAVGTASAAVALVGTAAMLKRRRRKGA</sequence>
<feature type="domain" description="NAD-dependent epimerase/dehydratase" evidence="3">
    <location>
        <begin position="27"/>
        <end position="240"/>
    </location>
</feature>
<dbReference type="PANTHER" id="PTHR43245:SF52">
    <property type="entry name" value="NAD-DEPENDENT EPIMERASE_DEHYDRATASE"/>
    <property type="match status" value="1"/>
</dbReference>
<keyword evidence="5" id="KW-1185">Reference proteome</keyword>
<reference evidence="4 5" key="1">
    <citation type="submission" date="2012-08" db="EMBL/GenBank/DDBJ databases">
        <title>Whole genome shotgun sequence of Kineosphaera limosa NBRC 100340.</title>
        <authorList>
            <person name="Yoshida I."/>
            <person name="Isaki S."/>
            <person name="Hosoyama A."/>
            <person name="Tsuchikane K."/>
            <person name="Katsumata H."/>
            <person name="Ando Y."/>
            <person name="Ohji S."/>
            <person name="Hamada M."/>
            <person name="Tamura T."/>
            <person name="Yamazoe A."/>
            <person name="Yamazaki S."/>
            <person name="Fujita N."/>
        </authorList>
    </citation>
    <scope>NUCLEOTIDE SEQUENCE [LARGE SCALE GENOMIC DNA]</scope>
    <source>
        <strain evidence="4 5">NBRC 100340</strain>
    </source>
</reference>
<dbReference type="Proteomes" id="UP000008366">
    <property type="component" value="Unassembled WGS sequence"/>
</dbReference>
<keyword evidence="2" id="KW-1133">Transmembrane helix</keyword>
<evidence type="ECO:0000259" key="3">
    <source>
        <dbReference type="Pfam" id="PF01370"/>
    </source>
</evidence>
<keyword evidence="2" id="KW-0812">Transmembrane</keyword>
<evidence type="ECO:0000256" key="1">
    <source>
        <dbReference type="SAM" id="MobiDB-lite"/>
    </source>
</evidence>
<name>K6WYI2_9MICO</name>
<feature type="transmembrane region" description="Helical" evidence="2">
    <location>
        <begin position="361"/>
        <end position="379"/>
    </location>
</feature>
<organism evidence="4 5">
    <name type="scientific">Kineosphaera limosa NBRC 100340</name>
    <dbReference type="NCBI Taxonomy" id="1184609"/>
    <lineage>
        <taxon>Bacteria</taxon>
        <taxon>Bacillati</taxon>
        <taxon>Actinomycetota</taxon>
        <taxon>Actinomycetes</taxon>
        <taxon>Micrococcales</taxon>
        <taxon>Dermatophilaceae</taxon>
        <taxon>Kineosphaera</taxon>
    </lineage>
</organism>
<gene>
    <name evidence="4" type="ORF">KILIM_058_00140</name>
</gene>
<evidence type="ECO:0000313" key="4">
    <source>
        <dbReference type="EMBL" id="GAB97162.1"/>
    </source>
</evidence>
<dbReference type="InterPro" id="IPR050177">
    <property type="entry name" value="Lipid_A_modif_metabolic_enz"/>
</dbReference>
<dbReference type="Gene3D" id="3.40.50.720">
    <property type="entry name" value="NAD(P)-binding Rossmann-like Domain"/>
    <property type="match status" value="1"/>
</dbReference>
<dbReference type="AlphaFoldDB" id="K6WYI2"/>
<dbReference type="PANTHER" id="PTHR43245">
    <property type="entry name" value="BIFUNCTIONAL POLYMYXIN RESISTANCE PROTEIN ARNA"/>
    <property type="match status" value="1"/>
</dbReference>
<evidence type="ECO:0000313" key="5">
    <source>
        <dbReference type="Proteomes" id="UP000008366"/>
    </source>
</evidence>
<dbReference type="EMBL" id="BAHD01000058">
    <property type="protein sequence ID" value="GAB97162.1"/>
    <property type="molecule type" value="Genomic_DNA"/>
</dbReference>
<dbReference type="OrthoDB" id="9795501at2"/>
<keyword evidence="2" id="KW-0472">Membrane</keyword>
<dbReference type="RefSeq" id="WP_006593694.1">
    <property type="nucleotide sequence ID" value="NZ_BAHD01000058.1"/>
</dbReference>
<dbReference type="InterPro" id="IPR036291">
    <property type="entry name" value="NAD(P)-bd_dom_sf"/>
</dbReference>
<proteinExistence type="predicted"/>
<comment type="caution">
    <text evidence="4">The sequence shown here is derived from an EMBL/GenBank/DDBJ whole genome shotgun (WGS) entry which is preliminary data.</text>
</comment>
<dbReference type="SUPFAM" id="SSF51735">
    <property type="entry name" value="NAD(P)-binding Rossmann-fold domains"/>
    <property type="match status" value="1"/>
</dbReference>
<dbReference type="InterPro" id="IPR001509">
    <property type="entry name" value="Epimerase_deHydtase"/>
</dbReference>
<dbReference type="STRING" id="1184609.KILIM_058_00140"/>
<evidence type="ECO:0000256" key="2">
    <source>
        <dbReference type="SAM" id="Phobius"/>
    </source>
</evidence>
<accession>K6WYI2</accession>
<dbReference type="eggNOG" id="COG0451">
    <property type="taxonomic scope" value="Bacteria"/>
</dbReference>
<dbReference type="Pfam" id="PF01370">
    <property type="entry name" value="Epimerase"/>
    <property type="match status" value="1"/>
</dbReference>
<protein>
    <recommendedName>
        <fullName evidence="3">NAD-dependent epimerase/dehydratase domain-containing protein</fullName>
    </recommendedName>
</protein>